<organism evidence="1">
    <name type="scientific">Arion vulgaris</name>
    <dbReference type="NCBI Taxonomy" id="1028688"/>
    <lineage>
        <taxon>Eukaryota</taxon>
        <taxon>Metazoa</taxon>
        <taxon>Spiralia</taxon>
        <taxon>Lophotrochozoa</taxon>
        <taxon>Mollusca</taxon>
        <taxon>Gastropoda</taxon>
        <taxon>Heterobranchia</taxon>
        <taxon>Euthyneura</taxon>
        <taxon>Panpulmonata</taxon>
        <taxon>Eupulmonata</taxon>
        <taxon>Stylommatophora</taxon>
        <taxon>Helicina</taxon>
        <taxon>Arionoidea</taxon>
        <taxon>Arionidae</taxon>
        <taxon>Arion</taxon>
    </lineage>
</organism>
<sequence length="81" mass="8729">MNSGQSINQDASKRIMELVQSALKNQGKEHIPGVEVTTAITNTPQGPKKVLRVFINEDILPSNKTPISATTTTTELAGLRV</sequence>
<gene>
    <name evidence="1" type="primary">ORF58187</name>
</gene>
<dbReference type="AlphaFoldDB" id="A0A0B6ZCS4"/>
<dbReference type="EMBL" id="HACG01019458">
    <property type="protein sequence ID" value="CEK66323.1"/>
    <property type="molecule type" value="Transcribed_RNA"/>
</dbReference>
<protein>
    <submittedName>
        <fullName evidence="1">Uncharacterized protein</fullName>
    </submittedName>
</protein>
<reference evidence="1" key="1">
    <citation type="submission" date="2014-12" db="EMBL/GenBank/DDBJ databases">
        <title>Insight into the proteome of Arion vulgaris.</title>
        <authorList>
            <person name="Aradska J."/>
            <person name="Bulat T."/>
            <person name="Smidak R."/>
            <person name="Sarate P."/>
            <person name="Gangsoo J."/>
            <person name="Sialana F."/>
            <person name="Bilban M."/>
            <person name="Lubec G."/>
        </authorList>
    </citation>
    <scope>NUCLEOTIDE SEQUENCE</scope>
    <source>
        <tissue evidence="1">Skin</tissue>
    </source>
</reference>
<feature type="non-terminal residue" evidence="1">
    <location>
        <position position="81"/>
    </location>
</feature>
<name>A0A0B6ZCS4_9EUPU</name>
<evidence type="ECO:0000313" key="1">
    <source>
        <dbReference type="EMBL" id="CEK66323.1"/>
    </source>
</evidence>
<proteinExistence type="predicted"/>
<accession>A0A0B6ZCS4</accession>